<dbReference type="Proteomes" id="UP001243330">
    <property type="component" value="Unassembled WGS sequence"/>
</dbReference>
<accession>A0AAD9AL99</accession>
<dbReference type="EMBL" id="JAQOWY010000122">
    <property type="protein sequence ID" value="KAK1850341.1"/>
    <property type="molecule type" value="Genomic_DNA"/>
</dbReference>
<reference evidence="2" key="1">
    <citation type="submission" date="2023-01" db="EMBL/GenBank/DDBJ databases">
        <title>Colletotrichum chrysophilum M932 genome sequence.</title>
        <authorList>
            <person name="Baroncelli R."/>
        </authorList>
    </citation>
    <scope>NUCLEOTIDE SEQUENCE</scope>
    <source>
        <strain evidence="2">M932</strain>
    </source>
</reference>
<evidence type="ECO:0000313" key="3">
    <source>
        <dbReference type="Proteomes" id="UP001243330"/>
    </source>
</evidence>
<proteinExistence type="predicted"/>
<gene>
    <name evidence="2" type="ORF">CCHR01_07050</name>
</gene>
<dbReference type="Pfam" id="PF20150">
    <property type="entry name" value="2EXR"/>
    <property type="match status" value="1"/>
</dbReference>
<organism evidence="2 3">
    <name type="scientific">Colletotrichum chrysophilum</name>
    <dbReference type="NCBI Taxonomy" id="1836956"/>
    <lineage>
        <taxon>Eukaryota</taxon>
        <taxon>Fungi</taxon>
        <taxon>Dikarya</taxon>
        <taxon>Ascomycota</taxon>
        <taxon>Pezizomycotina</taxon>
        <taxon>Sordariomycetes</taxon>
        <taxon>Hypocreomycetidae</taxon>
        <taxon>Glomerellales</taxon>
        <taxon>Glomerellaceae</taxon>
        <taxon>Colletotrichum</taxon>
        <taxon>Colletotrichum gloeosporioides species complex</taxon>
    </lineage>
</organism>
<comment type="caution">
    <text evidence="2">The sequence shown here is derived from an EMBL/GenBank/DDBJ whole genome shotgun (WGS) entry which is preliminary data.</text>
</comment>
<keyword evidence="3" id="KW-1185">Reference proteome</keyword>
<sequence>MPTAPTTFHLFPNLPAKLGVHIWELTAEPRIVETFSGITTKPWDGFDPVPEGYLERKHYGWFNFDSDMLSIGDTDLHKFLAAAHQVRRLRLRRNLDDEYFLAPSHF</sequence>
<dbReference type="InterPro" id="IPR045518">
    <property type="entry name" value="2EXR"/>
</dbReference>
<name>A0AAD9AL99_9PEZI</name>
<evidence type="ECO:0000313" key="2">
    <source>
        <dbReference type="EMBL" id="KAK1850341.1"/>
    </source>
</evidence>
<protein>
    <recommendedName>
        <fullName evidence="1">2EXR domain-containing protein</fullName>
    </recommendedName>
</protein>
<feature type="domain" description="2EXR" evidence="1">
    <location>
        <begin position="8"/>
        <end position="91"/>
    </location>
</feature>
<dbReference type="AlphaFoldDB" id="A0AAD9AL99"/>
<evidence type="ECO:0000259" key="1">
    <source>
        <dbReference type="Pfam" id="PF20150"/>
    </source>
</evidence>